<sequence length="429" mass="48420">MQDATLKSEVCYIKAAFPYILVLLNTHFTYEKGSDNYNYTNTLKDMIYNIYSHECVLHVNEEIEDNPQKFARMYTSLSREGLEKTAEVFQMYKKLMSKRDNPVDWHCQDEYANNFPESTTATYTQTTGAQECQCSCQHCLKASSTPTASSTSPSYTQSGAYIFRNKNESSTASEPAVSDEARNSTPNQIFATSPAPEPFTGLHTKSEHFTEQHSVPVHEESADFFISPAPNLTDNSTNSSIAEGSEAQSIATSSELPSVPTRTALQSETSQPSEKNNTTLISERNPVFVLAKRSLGSREQETSSVTYSNLLWSWIAETTGIRKNAKGKLLEITPEHVEHNSPPQPQMRHHIDQPLPVFKIISKEPDCKDSRCLKATQDRSDQRSRNLIKRHLGGKEYQFVNIPMYTMFMVSSAFVLLLFITALFYCRQQ</sequence>
<dbReference type="InterPro" id="IPR009079">
    <property type="entry name" value="4_helix_cytokine-like_core"/>
</dbReference>
<dbReference type="Proteomes" id="UP000727407">
    <property type="component" value="Unassembled WGS sequence"/>
</dbReference>
<evidence type="ECO:0000256" key="1">
    <source>
        <dbReference type="SAM" id="MobiDB-lite"/>
    </source>
</evidence>
<dbReference type="GO" id="GO:0008083">
    <property type="term" value="F:growth factor activity"/>
    <property type="evidence" value="ECO:0007669"/>
    <property type="project" value="InterPro"/>
</dbReference>
<dbReference type="GO" id="GO:0005125">
    <property type="term" value="F:cytokine activity"/>
    <property type="evidence" value="ECO:0007669"/>
    <property type="project" value="InterPro"/>
</dbReference>
<proteinExistence type="predicted"/>
<keyword evidence="4" id="KW-1185">Reference proteome</keyword>
<feature type="transmembrane region" description="Helical" evidence="2">
    <location>
        <begin position="404"/>
        <end position="426"/>
    </location>
</feature>
<gene>
    <name evidence="3" type="primary">csf1a</name>
    <name evidence="3" type="ORF">DAT39_018840</name>
</gene>
<dbReference type="OrthoDB" id="8702024at2759"/>
<dbReference type="PANTHER" id="PTHR10058">
    <property type="entry name" value="MACROPHAGE COLONY STIMULATING FACTOR"/>
    <property type="match status" value="1"/>
</dbReference>
<dbReference type="PANTHER" id="PTHR10058:SF0">
    <property type="entry name" value="MACROPHAGE COLONY-STIMULATING FACTOR 1"/>
    <property type="match status" value="1"/>
</dbReference>
<reference evidence="3" key="1">
    <citation type="submission" date="2020-07" db="EMBL/GenBank/DDBJ databases">
        <title>Clarias magur genome sequencing, assembly and annotation.</title>
        <authorList>
            <person name="Kushwaha B."/>
            <person name="Kumar R."/>
            <person name="Das P."/>
            <person name="Joshi C.G."/>
            <person name="Kumar D."/>
            <person name="Nagpure N.S."/>
            <person name="Pandey M."/>
            <person name="Agarwal S."/>
            <person name="Srivastava S."/>
            <person name="Singh M."/>
            <person name="Sahoo L."/>
            <person name="Jayasankar P."/>
            <person name="Meher P.K."/>
            <person name="Koringa P.G."/>
            <person name="Iquebal M.A."/>
            <person name="Das S.P."/>
            <person name="Bit A."/>
            <person name="Patnaik S."/>
            <person name="Patel N."/>
            <person name="Shah T.M."/>
            <person name="Hinsu A."/>
            <person name="Jena J.K."/>
        </authorList>
    </citation>
    <scope>NUCLEOTIDE SEQUENCE</scope>
    <source>
        <strain evidence="3">CIFAMagur01</strain>
        <tissue evidence="3">Testis</tissue>
    </source>
</reference>
<evidence type="ECO:0000256" key="2">
    <source>
        <dbReference type="SAM" id="Phobius"/>
    </source>
</evidence>
<dbReference type="GO" id="GO:0016020">
    <property type="term" value="C:membrane"/>
    <property type="evidence" value="ECO:0007669"/>
    <property type="project" value="InterPro"/>
</dbReference>
<feature type="region of interest" description="Disordered" evidence="1">
    <location>
        <begin position="168"/>
        <end position="189"/>
    </location>
</feature>
<dbReference type="AlphaFoldDB" id="A0A8J4U5A7"/>
<dbReference type="Gene3D" id="1.20.1250.10">
    <property type="match status" value="1"/>
</dbReference>
<name>A0A8J4U5A7_CLAMG</name>
<evidence type="ECO:0000313" key="3">
    <source>
        <dbReference type="EMBL" id="KAF5891459.1"/>
    </source>
</evidence>
<feature type="compositionally biased region" description="Polar residues" evidence="1">
    <location>
        <begin position="230"/>
        <end position="280"/>
    </location>
</feature>
<dbReference type="GO" id="GO:0005615">
    <property type="term" value="C:extracellular space"/>
    <property type="evidence" value="ECO:0007669"/>
    <property type="project" value="TreeGrafter"/>
</dbReference>
<keyword evidence="2" id="KW-0812">Transmembrane</keyword>
<feature type="region of interest" description="Disordered" evidence="1">
    <location>
        <begin position="227"/>
        <end position="280"/>
    </location>
</feature>
<accession>A0A8J4U5A7</accession>
<comment type="caution">
    <text evidence="3">The sequence shown here is derived from an EMBL/GenBank/DDBJ whole genome shotgun (WGS) entry which is preliminary data.</text>
</comment>
<keyword evidence="2" id="KW-0472">Membrane</keyword>
<dbReference type="SUPFAM" id="SSF47266">
    <property type="entry name" value="4-helical cytokines"/>
    <property type="match status" value="1"/>
</dbReference>
<evidence type="ECO:0000313" key="4">
    <source>
        <dbReference type="Proteomes" id="UP000727407"/>
    </source>
</evidence>
<dbReference type="EMBL" id="QNUK01000582">
    <property type="protein sequence ID" value="KAF5891459.1"/>
    <property type="molecule type" value="Genomic_DNA"/>
</dbReference>
<protein>
    <submittedName>
        <fullName evidence="3">Macrophage colony-stimulating factor 1</fullName>
    </submittedName>
</protein>
<keyword evidence="2" id="KW-1133">Transmembrane helix</keyword>
<dbReference type="InterPro" id="IPR008001">
    <property type="entry name" value="MCSF-1"/>
</dbReference>
<organism evidence="3 4">
    <name type="scientific">Clarias magur</name>
    <name type="common">Asian catfish</name>
    <name type="synonym">Macropteronotus magur</name>
    <dbReference type="NCBI Taxonomy" id="1594786"/>
    <lineage>
        <taxon>Eukaryota</taxon>
        <taxon>Metazoa</taxon>
        <taxon>Chordata</taxon>
        <taxon>Craniata</taxon>
        <taxon>Vertebrata</taxon>
        <taxon>Euteleostomi</taxon>
        <taxon>Actinopterygii</taxon>
        <taxon>Neopterygii</taxon>
        <taxon>Teleostei</taxon>
        <taxon>Ostariophysi</taxon>
        <taxon>Siluriformes</taxon>
        <taxon>Clariidae</taxon>
        <taxon>Clarias</taxon>
    </lineage>
</organism>
<feature type="non-terminal residue" evidence="3">
    <location>
        <position position="1"/>
    </location>
</feature>